<organism evidence="3 4">
    <name type="scientific">Trichogramma brassicae</name>
    <dbReference type="NCBI Taxonomy" id="86971"/>
    <lineage>
        <taxon>Eukaryota</taxon>
        <taxon>Metazoa</taxon>
        <taxon>Ecdysozoa</taxon>
        <taxon>Arthropoda</taxon>
        <taxon>Hexapoda</taxon>
        <taxon>Insecta</taxon>
        <taxon>Pterygota</taxon>
        <taxon>Neoptera</taxon>
        <taxon>Endopterygota</taxon>
        <taxon>Hymenoptera</taxon>
        <taxon>Apocrita</taxon>
        <taxon>Proctotrupomorpha</taxon>
        <taxon>Chalcidoidea</taxon>
        <taxon>Trichogrammatidae</taxon>
        <taxon>Trichogramma</taxon>
    </lineage>
</organism>
<keyword evidence="2" id="KW-1133">Transmembrane helix</keyword>
<evidence type="ECO:0000313" key="3">
    <source>
        <dbReference type="EMBL" id="CAB0040465.1"/>
    </source>
</evidence>
<evidence type="ECO:0000256" key="2">
    <source>
        <dbReference type="SAM" id="Phobius"/>
    </source>
</evidence>
<feature type="compositionally biased region" description="Polar residues" evidence="1">
    <location>
        <begin position="498"/>
        <end position="512"/>
    </location>
</feature>
<feature type="region of interest" description="Disordered" evidence="1">
    <location>
        <begin position="495"/>
        <end position="524"/>
    </location>
</feature>
<keyword evidence="4" id="KW-1185">Reference proteome</keyword>
<gene>
    <name evidence="3" type="ORF">TBRA_LOCUS12171</name>
</gene>
<feature type="compositionally biased region" description="Low complexity" evidence="1">
    <location>
        <begin position="195"/>
        <end position="218"/>
    </location>
</feature>
<dbReference type="EMBL" id="CADCXV010001028">
    <property type="protein sequence ID" value="CAB0040465.1"/>
    <property type="molecule type" value="Genomic_DNA"/>
</dbReference>
<dbReference type="PANTHER" id="PTHR34929">
    <property type="entry name" value="ZGC:153157"/>
    <property type="match status" value="1"/>
</dbReference>
<protein>
    <recommendedName>
        <fullName evidence="5">InaF motif containing 2</fullName>
    </recommendedName>
</protein>
<feature type="transmembrane region" description="Helical" evidence="2">
    <location>
        <begin position="408"/>
        <end position="434"/>
    </location>
</feature>
<accession>A0A6H5IQ66</accession>
<sequence>MMSGNENPADKAKQDALYEDREPKKIIRLITVTAYMVSVSFVGIVLSIYYVFLWHPPNPRLMHAQAQAEHHERLEGAIEYLRQELDHQRPSSAPLSIKLPADPGHTMTLADVQPLDVFYGERHRQENSSSKTRREILKNFNAILSANFDRTKSTSEATSTIMDSPGESSLSSDSSQSATVTKHNGVIVASEEESFTTAETTTITTPSTTMTTTTSPTTRETVTFPASMTTRSIKKTRLTAKKPHQTPFALKHLEVPIQSDSIKRRQGGSISTPSPTLFYSTQARYWTCAVESCAPNVAPIFYVASQQQQQSTSFYVCCKNDFNVVLMINKKLAGTKCTDPASAVDRAHVALERLMMQIPRKMSAQNVMASISRTLGTRHADAKAPNEVKFAGEESKDRLYEPKHKQKLVRVLTVVAYIICVSMAAIVLSLYYMYIWDPSDPHFKQLKLNLTAAGLSNNKIGQAPCNEVTPLVLAINEDISDDDEVPSVFETMYERAGSSDSPLPATTSNKFNEGSERARQQHQGSKSLLKILTTLPSSHSQQDDIYYPKATDPPIIGGNEDYRDATMLPAAEDLLDD</sequence>
<feature type="transmembrane region" description="Helical" evidence="2">
    <location>
        <begin position="26"/>
        <end position="52"/>
    </location>
</feature>
<dbReference type="Proteomes" id="UP000479190">
    <property type="component" value="Unassembled WGS sequence"/>
</dbReference>
<name>A0A6H5IQ66_9HYME</name>
<dbReference type="OrthoDB" id="8113027at2759"/>
<keyword evidence="2" id="KW-0472">Membrane</keyword>
<reference evidence="3 4" key="1">
    <citation type="submission" date="2020-02" db="EMBL/GenBank/DDBJ databases">
        <authorList>
            <person name="Ferguson B K."/>
        </authorList>
    </citation>
    <scope>NUCLEOTIDE SEQUENCE [LARGE SCALE GENOMIC DNA]</scope>
</reference>
<evidence type="ECO:0008006" key="5">
    <source>
        <dbReference type="Google" id="ProtNLM"/>
    </source>
</evidence>
<dbReference type="InterPro" id="IPR029162">
    <property type="entry name" value="InaF-motif"/>
</dbReference>
<proteinExistence type="predicted"/>
<evidence type="ECO:0000256" key="1">
    <source>
        <dbReference type="SAM" id="MobiDB-lite"/>
    </source>
</evidence>
<keyword evidence="2" id="KW-0812">Transmembrane</keyword>
<feature type="region of interest" description="Disordered" evidence="1">
    <location>
        <begin position="151"/>
        <end position="218"/>
    </location>
</feature>
<dbReference type="Pfam" id="PF15018">
    <property type="entry name" value="InaF-motif"/>
    <property type="match status" value="2"/>
</dbReference>
<evidence type="ECO:0000313" key="4">
    <source>
        <dbReference type="Proteomes" id="UP000479190"/>
    </source>
</evidence>
<dbReference type="AlphaFoldDB" id="A0A6H5IQ66"/>
<feature type="compositionally biased region" description="Low complexity" evidence="1">
    <location>
        <begin position="164"/>
        <end position="177"/>
    </location>
</feature>
<feature type="region of interest" description="Disordered" evidence="1">
    <location>
        <begin position="536"/>
        <end position="563"/>
    </location>
</feature>
<dbReference type="PANTHER" id="PTHR34929:SF1">
    <property type="entry name" value="INAF MOTIF CONTAINING 2"/>
    <property type="match status" value="1"/>
</dbReference>